<dbReference type="AlphaFoldDB" id="A0A6N8F853"/>
<dbReference type="Proteomes" id="UP000439994">
    <property type="component" value="Unassembled WGS sequence"/>
</dbReference>
<dbReference type="PANTHER" id="PTHR42663:SF4">
    <property type="entry name" value="SLL1036 PROTEIN"/>
    <property type="match status" value="1"/>
</dbReference>
<gene>
    <name evidence="2" type="ORF">GNP35_08865</name>
</gene>
<accession>A0A6N8F853</accession>
<sequence length="282" mass="30865">MKVKFYGVRGSVPSPCASKVGFGGNTSCVEITGFDGTKIILDSGTGIIKLGEELIEESTDDINILLTHNHWDHIQGFPFFKPIYQSGRKINIFPGQVDSSDKDAILTQMSGSNFPVKHDQLPASISLYKEATASKRFAIGNFEVQTQALNHPDGGTAYLISQAGKKVAYVTDNELFPPGKINTSIKEWETFIDGADLLIHDGQFVDTELPEKLGWGHSTTTQVLKLAKSANVKAVALISHDPFRTDAQLEQIEKELKEDSRGFLQVCCAKEGQSIDLSAIEF</sequence>
<reference evidence="2 3" key="1">
    <citation type="submission" date="2019-11" db="EMBL/GenBank/DDBJ databases">
        <title>P. haliotis isolates from Z. marina roots.</title>
        <authorList>
            <person name="Cohen M."/>
            <person name="Jospin G."/>
            <person name="Eisen J.A."/>
            <person name="Coil D.A."/>
        </authorList>
    </citation>
    <scope>NUCLEOTIDE SEQUENCE [LARGE SCALE GENOMIC DNA]</scope>
    <source>
        <strain evidence="2 3">UCD-MCMsp1aY</strain>
    </source>
</reference>
<evidence type="ECO:0000313" key="3">
    <source>
        <dbReference type="Proteomes" id="UP000439994"/>
    </source>
</evidence>
<protein>
    <submittedName>
        <fullName evidence="2">MBL fold metallo-hydrolase</fullName>
    </submittedName>
</protein>
<dbReference type="Pfam" id="PF12706">
    <property type="entry name" value="Lactamase_B_2"/>
    <property type="match status" value="1"/>
</dbReference>
<dbReference type="CDD" id="cd07715">
    <property type="entry name" value="TaR3-like_MBL-fold"/>
    <property type="match status" value="1"/>
</dbReference>
<dbReference type="OrthoDB" id="9803916at2"/>
<name>A0A6N8F853_9GAMM</name>
<feature type="domain" description="Metallo-beta-lactamase" evidence="1">
    <location>
        <begin position="25"/>
        <end position="217"/>
    </location>
</feature>
<dbReference type="Gene3D" id="3.60.15.10">
    <property type="entry name" value="Ribonuclease Z/Hydroxyacylglutathione hydrolase-like"/>
    <property type="match status" value="1"/>
</dbReference>
<dbReference type="PANTHER" id="PTHR42663">
    <property type="entry name" value="HYDROLASE C777.06C-RELATED-RELATED"/>
    <property type="match status" value="1"/>
</dbReference>
<proteinExistence type="predicted"/>
<dbReference type="SMART" id="SM00849">
    <property type="entry name" value="Lactamase_B"/>
    <property type="match status" value="1"/>
</dbReference>
<comment type="caution">
    <text evidence="2">The sequence shown here is derived from an EMBL/GenBank/DDBJ whole genome shotgun (WGS) entry which is preliminary data.</text>
</comment>
<dbReference type="InterPro" id="IPR001279">
    <property type="entry name" value="Metallo-B-lactamas"/>
</dbReference>
<evidence type="ECO:0000259" key="1">
    <source>
        <dbReference type="SMART" id="SM00849"/>
    </source>
</evidence>
<organism evidence="2 3">
    <name type="scientific">Psychrosphaera haliotis</name>
    <dbReference type="NCBI Taxonomy" id="555083"/>
    <lineage>
        <taxon>Bacteria</taxon>
        <taxon>Pseudomonadati</taxon>
        <taxon>Pseudomonadota</taxon>
        <taxon>Gammaproteobacteria</taxon>
        <taxon>Alteromonadales</taxon>
        <taxon>Pseudoalteromonadaceae</taxon>
        <taxon>Psychrosphaera</taxon>
    </lineage>
</organism>
<dbReference type="GO" id="GO:0016787">
    <property type="term" value="F:hydrolase activity"/>
    <property type="evidence" value="ECO:0007669"/>
    <property type="project" value="UniProtKB-KW"/>
</dbReference>
<keyword evidence="3" id="KW-1185">Reference proteome</keyword>
<dbReference type="InterPro" id="IPR036866">
    <property type="entry name" value="RibonucZ/Hydroxyglut_hydro"/>
</dbReference>
<keyword evidence="2" id="KW-0378">Hydrolase</keyword>
<evidence type="ECO:0000313" key="2">
    <source>
        <dbReference type="EMBL" id="MUH72593.1"/>
    </source>
</evidence>
<dbReference type="RefSeq" id="WP_155695758.1">
    <property type="nucleotide sequence ID" value="NZ_WOCD01000003.1"/>
</dbReference>
<dbReference type="SUPFAM" id="SSF56281">
    <property type="entry name" value="Metallo-hydrolase/oxidoreductase"/>
    <property type="match status" value="1"/>
</dbReference>
<dbReference type="EMBL" id="WOCD01000003">
    <property type="protein sequence ID" value="MUH72593.1"/>
    <property type="molecule type" value="Genomic_DNA"/>
</dbReference>